<evidence type="ECO:0000256" key="5">
    <source>
        <dbReference type="PROSITE-ProRule" id="PRU00335"/>
    </source>
</evidence>
<gene>
    <name evidence="8" type="ORF">ACFOWE_11960</name>
</gene>
<keyword evidence="4" id="KW-0804">Transcription</keyword>
<dbReference type="SUPFAM" id="SSF46689">
    <property type="entry name" value="Homeodomain-like"/>
    <property type="match status" value="1"/>
</dbReference>
<dbReference type="Gene3D" id="1.10.357.10">
    <property type="entry name" value="Tetracycline Repressor, domain 2"/>
    <property type="match status" value="1"/>
</dbReference>
<dbReference type="Pfam" id="PF00440">
    <property type="entry name" value="TetR_N"/>
    <property type="match status" value="1"/>
</dbReference>
<evidence type="ECO:0000313" key="9">
    <source>
        <dbReference type="Proteomes" id="UP001595850"/>
    </source>
</evidence>
<protein>
    <submittedName>
        <fullName evidence="8">TetR/AcrR family transcriptional regulator</fullName>
    </submittedName>
</protein>
<evidence type="ECO:0000256" key="3">
    <source>
        <dbReference type="ARBA" id="ARBA00023125"/>
    </source>
</evidence>
<dbReference type="EMBL" id="JBHSBM010000016">
    <property type="protein sequence ID" value="MFC4059016.1"/>
    <property type="molecule type" value="Genomic_DNA"/>
</dbReference>
<evidence type="ECO:0000313" key="8">
    <source>
        <dbReference type="EMBL" id="MFC4059016.1"/>
    </source>
</evidence>
<dbReference type="InterPro" id="IPR050109">
    <property type="entry name" value="HTH-type_TetR-like_transc_reg"/>
</dbReference>
<dbReference type="InterPro" id="IPR001647">
    <property type="entry name" value="HTH_TetR"/>
</dbReference>
<organism evidence="8 9">
    <name type="scientific">Planomonospora corallina</name>
    <dbReference type="NCBI Taxonomy" id="1806052"/>
    <lineage>
        <taxon>Bacteria</taxon>
        <taxon>Bacillati</taxon>
        <taxon>Actinomycetota</taxon>
        <taxon>Actinomycetes</taxon>
        <taxon>Streptosporangiales</taxon>
        <taxon>Streptosporangiaceae</taxon>
        <taxon>Planomonospora</taxon>
    </lineage>
</organism>
<keyword evidence="9" id="KW-1185">Reference proteome</keyword>
<dbReference type="Pfam" id="PF13977">
    <property type="entry name" value="TetR_C_6"/>
    <property type="match status" value="1"/>
</dbReference>
<feature type="DNA-binding region" description="H-T-H motif" evidence="5">
    <location>
        <begin position="31"/>
        <end position="50"/>
    </location>
</feature>
<keyword evidence="3 5" id="KW-0238">DNA-binding</keyword>
<accession>A0ABV8I4A8</accession>
<dbReference type="Proteomes" id="UP001595850">
    <property type="component" value="Unassembled WGS sequence"/>
</dbReference>
<dbReference type="InterPro" id="IPR009057">
    <property type="entry name" value="Homeodomain-like_sf"/>
</dbReference>
<dbReference type="PANTHER" id="PTHR30055">
    <property type="entry name" value="HTH-TYPE TRANSCRIPTIONAL REGULATOR RUTR"/>
    <property type="match status" value="1"/>
</dbReference>
<dbReference type="PROSITE" id="PS50977">
    <property type="entry name" value="HTH_TETR_2"/>
    <property type="match status" value="1"/>
</dbReference>
<keyword evidence="2" id="KW-0805">Transcription regulation</keyword>
<dbReference type="InterPro" id="IPR023772">
    <property type="entry name" value="DNA-bd_HTH_TetR-type_CS"/>
</dbReference>
<sequence>MPKIVDHARRRDELVRAVWEVISREGIEGATVRKVAEAAGVSVGGLRHYFDNQRGLLAFAAHAIGRNVAARIAGHLHADLPGLERAQLMLEELLPLDDDRRVEVDVWLACLVRSRVDESLAELHGTGWTGERHICRLAVASCHAAPPPELGQELADAGLERQAVRLHVFMDGLTLQTATYPHDFTPQGIRAIVRDELRLLTGARRPSAGEDPPGPESREGIR</sequence>
<evidence type="ECO:0000256" key="6">
    <source>
        <dbReference type="SAM" id="MobiDB-lite"/>
    </source>
</evidence>
<dbReference type="SUPFAM" id="SSF48498">
    <property type="entry name" value="Tetracyclin repressor-like, C-terminal domain"/>
    <property type="match status" value="1"/>
</dbReference>
<name>A0ABV8I4A8_9ACTN</name>
<reference evidence="9" key="1">
    <citation type="journal article" date="2019" name="Int. J. Syst. Evol. Microbiol.">
        <title>The Global Catalogue of Microorganisms (GCM) 10K type strain sequencing project: providing services to taxonomists for standard genome sequencing and annotation.</title>
        <authorList>
            <consortium name="The Broad Institute Genomics Platform"/>
            <consortium name="The Broad Institute Genome Sequencing Center for Infectious Disease"/>
            <person name="Wu L."/>
            <person name="Ma J."/>
        </authorList>
    </citation>
    <scope>NUCLEOTIDE SEQUENCE [LARGE SCALE GENOMIC DNA]</scope>
    <source>
        <strain evidence="9">TBRC 4489</strain>
    </source>
</reference>
<comment type="caution">
    <text evidence="8">The sequence shown here is derived from an EMBL/GenBank/DDBJ whole genome shotgun (WGS) entry which is preliminary data.</text>
</comment>
<feature type="region of interest" description="Disordered" evidence="6">
    <location>
        <begin position="202"/>
        <end position="222"/>
    </location>
</feature>
<proteinExistence type="predicted"/>
<feature type="domain" description="HTH tetR-type" evidence="7">
    <location>
        <begin position="8"/>
        <end position="68"/>
    </location>
</feature>
<evidence type="ECO:0000256" key="4">
    <source>
        <dbReference type="ARBA" id="ARBA00023163"/>
    </source>
</evidence>
<dbReference type="InterPro" id="IPR036271">
    <property type="entry name" value="Tet_transcr_reg_TetR-rel_C_sf"/>
</dbReference>
<dbReference type="InterPro" id="IPR039538">
    <property type="entry name" value="BetI_C"/>
</dbReference>
<dbReference type="PANTHER" id="PTHR30055:SF228">
    <property type="entry name" value="TRANSCRIPTIONAL REGULATOR-RELATED"/>
    <property type="match status" value="1"/>
</dbReference>
<dbReference type="RefSeq" id="WP_377287338.1">
    <property type="nucleotide sequence ID" value="NZ_JBHSBM010000016.1"/>
</dbReference>
<evidence type="ECO:0000256" key="2">
    <source>
        <dbReference type="ARBA" id="ARBA00023015"/>
    </source>
</evidence>
<evidence type="ECO:0000256" key="1">
    <source>
        <dbReference type="ARBA" id="ARBA00022491"/>
    </source>
</evidence>
<evidence type="ECO:0000259" key="7">
    <source>
        <dbReference type="PROSITE" id="PS50977"/>
    </source>
</evidence>
<keyword evidence="1" id="KW-0678">Repressor</keyword>
<dbReference type="PROSITE" id="PS01081">
    <property type="entry name" value="HTH_TETR_1"/>
    <property type="match status" value="1"/>
</dbReference>